<keyword evidence="2" id="KW-0808">Transferase</keyword>
<dbReference type="InterPro" id="IPR029063">
    <property type="entry name" value="SAM-dependent_MTases_sf"/>
</dbReference>
<feature type="domain" description="Methyltransferase" evidence="1">
    <location>
        <begin position="171"/>
        <end position="268"/>
    </location>
</feature>
<protein>
    <submittedName>
        <fullName evidence="2">Class I SAM-dependent methyltransferase</fullName>
        <ecNumber evidence="2">2.1.-.-</ecNumber>
    </submittedName>
</protein>
<gene>
    <name evidence="2" type="ORF">ACFOGJ_11845</name>
</gene>
<dbReference type="InterPro" id="IPR050508">
    <property type="entry name" value="Methyltransf_Superfamily"/>
</dbReference>
<dbReference type="PANTHER" id="PTHR42912">
    <property type="entry name" value="METHYLTRANSFERASE"/>
    <property type="match status" value="1"/>
</dbReference>
<proteinExistence type="predicted"/>
<dbReference type="Gene3D" id="3.40.50.150">
    <property type="entry name" value="Vaccinia Virus protein VP39"/>
    <property type="match status" value="1"/>
</dbReference>
<dbReference type="InterPro" id="IPR041698">
    <property type="entry name" value="Methyltransf_25"/>
</dbReference>
<evidence type="ECO:0000313" key="3">
    <source>
        <dbReference type="Proteomes" id="UP001595528"/>
    </source>
</evidence>
<comment type="caution">
    <text evidence="2">The sequence shown here is derived from an EMBL/GenBank/DDBJ whole genome shotgun (WGS) entry which is preliminary data.</text>
</comment>
<evidence type="ECO:0000313" key="2">
    <source>
        <dbReference type="EMBL" id="MFC3227929.1"/>
    </source>
</evidence>
<dbReference type="EC" id="2.1.-.-" evidence="2"/>
<dbReference type="SUPFAM" id="SSF53335">
    <property type="entry name" value="S-adenosyl-L-methionine-dependent methyltransferases"/>
    <property type="match status" value="1"/>
</dbReference>
<dbReference type="CDD" id="cd02440">
    <property type="entry name" value="AdoMet_MTases"/>
    <property type="match status" value="1"/>
</dbReference>
<accession>A0ABV7L040</accession>
<reference evidence="3" key="1">
    <citation type="journal article" date="2019" name="Int. J. Syst. Evol. Microbiol.">
        <title>The Global Catalogue of Microorganisms (GCM) 10K type strain sequencing project: providing services to taxonomists for standard genome sequencing and annotation.</title>
        <authorList>
            <consortium name="The Broad Institute Genomics Platform"/>
            <consortium name="The Broad Institute Genome Sequencing Center for Infectious Disease"/>
            <person name="Wu L."/>
            <person name="Ma J."/>
        </authorList>
    </citation>
    <scope>NUCLEOTIDE SEQUENCE [LARGE SCALE GENOMIC DNA]</scope>
    <source>
        <strain evidence="3">KCTC 42964</strain>
    </source>
</reference>
<keyword evidence="3" id="KW-1185">Reference proteome</keyword>
<dbReference type="PANTHER" id="PTHR42912:SF93">
    <property type="entry name" value="N6-ADENOSINE-METHYLTRANSFERASE TMT1A"/>
    <property type="match status" value="1"/>
</dbReference>
<evidence type="ECO:0000259" key="1">
    <source>
        <dbReference type="Pfam" id="PF13649"/>
    </source>
</evidence>
<dbReference type="GO" id="GO:0008168">
    <property type="term" value="F:methyltransferase activity"/>
    <property type="evidence" value="ECO:0007669"/>
    <property type="project" value="UniProtKB-KW"/>
</dbReference>
<dbReference type="GO" id="GO:0032259">
    <property type="term" value="P:methylation"/>
    <property type="evidence" value="ECO:0007669"/>
    <property type="project" value="UniProtKB-KW"/>
</dbReference>
<sequence length="349" mass="39303">MQTDRSTTAFQALIGDMRNYWAKELYPAFAAHAQRKLGGAPDSAEQAEAALQDDPLYGYYAWLERHIQRMKYSHPDYGLKASFARNRAEVEARLSGRDGGTVPLQLDPAMEIPQYYRDVDIHQHPGNLAGDDIDGFVYQASALSIHPNTKRFEVHDRFADLVRSYGDFRRILDMGCGFGKSTTPLARTFPEAEVLGIELSAPCLKLAAVEGAELQLRNLAYRQADCLRSGLADESFDLVTSTQLLHELPLPEIDTVLAESFRLLQPGGWAMHLDFRSRHTFEAFLMRGHAQRNNEAFMADFDRMDAAAAFARAGFVDVEVTPFAEREGATDPDYPYWRFPWALFAGRKP</sequence>
<keyword evidence="2" id="KW-0489">Methyltransferase</keyword>
<dbReference type="RefSeq" id="WP_379900547.1">
    <property type="nucleotide sequence ID" value="NZ_JBHRTR010000026.1"/>
</dbReference>
<dbReference type="EMBL" id="JBHRTR010000026">
    <property type="protein sequence ID" value="MFC3227929.1"/>
    <property type="molecule type" value="Genomic_DNA"/>
</dbReference>
<name>A0ABV7L040_9PROT</name>
<organism evidence="2 3">
    <name type="scientific">Marinibaculum pumilum</name>
    <dbReference type="NCBI Taxonomy" id="1766165"/>
    <lineage>
        <taxon>Bacteria</taxon>
        <taxon>Pseudomonadati</taxon>
        <taxon>Pseudomonadota</taxon>
        <taxon>Alphaproteobacteria</taxon>
        <taxon>Rhodospirillales</taxon>
        <taxon>Rhodospirillaceae</taxon>
        <taxon>Marinibaculum</taxon>
    </lineage>
</organism>
<dbReference type="Proteomes" id="UP001595528">
    <property type="component" value="Unassembled WGS sequence"/>
</dbReference>
<dbReference type="Pfam" id="PF13649">
    <property type="entry name" value="Methyltransf_25"/>
    <property type="match status" value="1"/>
</dbReference>